<dbReference type="InterPro" id="IPR036866">
    <property type="entry name" value="RibonucZ/Hydroxyglut_hydro"/>
</dbReference>
<dbReference type="RefSeq" id="WP_058448947.1">
    <property type="nucleotide sequence ID" value="NZ_CAAAJF010000012.1"/>
</dbReference>
<accession>A0A0W0UFL7</accession>
<evidence type="ECO:0000259" key="7">
    <source>
        <dbReference type="SMART" id="SM00849"/>
    </source>
</evidence>
<name>A0A0W0UFL7_9GAMM</name>
<evidence type="ECO:0000313" key="8">
    <source>
        <dbReference type="EMBL" id="KTD06706.1"/>
    </source>
</evidence>
<dbReference type="SMART" id="SM00849">
    <property type="entry name" value="Lactamase_B"/>
    <property type="match status" value="1"/>
</dbReference>
<dbReference type="GO" id="GO:0005886">
    <property type="term" value="C:plasma membrane"/>
    <property type="evidence" value="ECO:0007669"/>
    <property type="project" value="UniProtKB-SubCell"/>
</dbReference>
<dbReference type="Pfam" id="PF00753">
    <property type="entry name" value="Lactamase_B"/>
    <property type="match status" value="1"/>
</dbReference>
<dbReference type="InterPro" id="IPR025405">
    <property type="entry name" value="DUF4131"/>
</dbReference>
<dbReference type="InterPro" id="IPR004797">
    <property type="entry name" value="Competence_ComEC/Rec2"/>
</dbReference>
<feature type="transmembrane region" description="Helical" evidence="6">
    <location>
        <begin position="444"/>
        <end position="465"/>
    </location>
</feature>
<dbReference type="OrthoDB" id="9761531at2"/>
<dbReference type="InterPro" id="IPR035681">
    <property type="entry name" value="ComA-like_MBL"/>
</dbReference>
<evidence type="ECO:0000256" key="6">
    <source>
        <dbReference type="SAM" id="Phobius"/>
    </source>
</evidence>
<dbReference type="STRING" id="455.Ljam_0901"/>
<keyword evidence="2" id="KW-1003">Cell membrane</keyword>
<evidence type="ECO:0000256" key="5">
    <source>
        <dbReference type="ARBA" id="ARBA00023136"/>
    </source>
</evidence>
<dbReference type="CDD" id="cd07731">
    <property type="entry name" value="ComA-like_MBL-fold"/>
    <property type="match status" value="1"/>
</dbReference>
<feature type="transmembrane region" description="Helical" evidence="6">
    <location>
        <begin position="258"/>
        <end position="279"/>
    </location>
</feature>
<dbReference type="Pfam" id="PF03772">
    <property type="entry name" value="Competence"/>
    <property type="match status" value="1"/>
</dbReference>
<evidence type="ECO:0000313" key="9">
    <source>
        <dbReference type="Proteomes" id="UP000054715"/>
    </source>
</evidence>
<comment type="subcellular location">
    <subcellularLocation>
        <location evidence="1">Cell membrane</location>
        <topology evidence="1">Multi-pass membrane protein</topology>
    </subcellularLocation>
</comment>
<evidence type="ECO:0000256" key="2">
    <source>
        <dbReference type="ARBA" id="ARBA00022475"/>
    </source>
</evidence>
<evidence type="ECO:0000256" key="3">
    <source>
        <dbReference type="ARBA" id="ARBA00022692"/>
    </source>
</evidence>
<dbReference type="AlphaFoldDB" id="A0A0W0UFL7"/>
<keyword evidence="5 6" id="KW-0472">Membrane</keyword>
<dbReference type="InterPro" id="IPR001279">
    <property type="entry name" value="Metallo-B-lactamas"/>
</dbReference>
<dbReference type="SUPFAM" id="SSF56281">
    <property type="entry name" value="Metallo-hydrolase/oxidoreductase"/>
    <property type="match status" value="1"/>
</dbReference>
<feature type="transmembrane region" description="Helical" evidence="6">
    <location>
        <begin position="36"/>
        <end position="54"/>
    </location>
</feature>
<feature type="transmembrane region" description="Helical" evidence="6">
    <location>
        <begin position="12"/>
        <end position="30"/>
    </location>
</feature>
<dbReference type="Pfam" id="PF13567">
    <property type="entry name" value="DUF4131"/>
    <property type="match status" value="1"/>
</dbReference>
<evidence type="ECO:0000256" key="1">
    <source>
        <dbReference type="ARBA" id="ARBA00004651"/>
    </source>
</evidence>
<dbReference type="GO" id="GO:0030420">
    <property type="term" value="P:establishment of competence for transformation"/>
    <property type="evidence" value="ECO:0007669"/>
    <property type="project" value="InterPro"/>
</dbReference>
<dbReference type="InterPro" id="IPR004477">
    <property type="entry name" value="ComEC_N"/>
</dbReference>
<dbReference type="Proteomes" id="UP000054715">
    <property type="component" value="Unassembled WGS sequence"/>
</dbReference>
<feature type="transmembrane region" description="Helical" evidence="6">
    <location>
        <begin position="324"/>
        <end position="343"/>
    </location>
</feature>
<keyword evidence="4 6" id="KW-1133">Transmembrane helix</keyword>
<organism evidence="8 9">
    <name type="scientific">Legionella jamestowniensis</name>
    <dbReference type="NCBI Taxonomy" id="455"/>
    <lineage>
        <taxon>Bacteria</taxon>
        <taxon>Pseudomonadati</taxon>
        <taxon>Pseudomonadota</taxon>
        <taxon>Gammaproteobacteria</taxon>
        <taxon>Legionellales</taxon>
        <taxon>Legionellaceae</taxon>
        <taxon>Legionella</taxon>
    </lineage>
</organism>
<protein>
    <submittedName>
        <fullName evidence="8">DNA uptake/competence protein ComA</fullName>
    </submittedName>
</protein>
<gene>
    <name evidence="8" type="primary">comA</name>
    <name evidence="8" type="ORF">Ljam_0901</name>
</gene>
<feature type="transmembrane region" description="Helical" evidence="6">
    <location>
        <begin position="286"/>
        <end position="304"/>
    </location>
</feature>
<feature type="transmembrane region" description="Helical" evidence="6">
    <location>
        <begin position="381"/>
        <end position="405"/>
    </location>
</feature>
<dbReference type="NCBIfam" id="TIGR00360">
    <property type="entry name" value="ComEC_N-term"/>
    <property type="match status" value="1"/>
</dbReference>
<dbReference type="PANTHER" id="PTHR30619">
    <property type="entry name" value="DNA INTERNALIZATION/COMPETENCE PROTEIN COMEC/REC2"/>
    <property type="match status" value="1"/>
</dbReference>
<dbReference type="EMBL" id="LNYG01000013">
    <property type="protein sequence ID" value="KTD06706.1"/>
    <property type="molecule type" value="Genomic_DNA"/>
</dbReference>
<dbReference type="PANTHER" id="PTHR30619:SF1">
    <property type="entry name" value="RECOMBINATION PROTEIN 2"/>
    <property type="match status" value="1"/>
</dbReference>
<sequence>MEILCFFAGTAFFYTKSVYAVLLVVVAFFLSPRVSFPCWFFAALLWGCFHQWWMADLGMPKEVRVIPNAVLEGEIVSIPTITNSKSQFQFKLRSFNNKLAHSILLLACYNRCPLFKVGDFWRFDAKIKKPVNLGNPGGFDYVRWLKARHIYWTGYIKPHTAKLVKPRQLSSLLSFREQLAAKLAKLLPEGKSLGVFEALTLGITNHIDKSQWDLFRRTGTTHLMVISGAHIGLVAGLGFAIMRWLWTRSAWLCLYYPAPQAASVAALLMATTYALLAGFAPPAQRSLIACFLLLLKNFLSYRFIGWQAWRYGLLAVLLFEPHDVLLPGFYLSFLAVASLLLGSQRVRVMGFKKSFVLQLVCLFGLMPLTLYWFSYGAINGLLANLVAIPLVGFLIVPASLLSLLAAQYLDNAWLLMPVHGMIEGLLYFLKWVDSLAFINLNFSFNSILSPLALMLVMLLGLFLPIRSFFPAMVLLSLTALYPGYPKVKEGEAEINILDVGQGLAVIVRTTKHTLVYDTGVKFYQGGDMAKLAIIPFLKTLGIRKLDKIIISHPDLDHRGGLASLEDSYPVDELLVNNVSYYHRGKNCHSYPSWQWDGVSFHFLGIHQRFKNKNNNSCILQIGNDKERILLTGDIERLAEDYLIKTYKQQLASQVLVVPHHGSKTSSSLPFIQQVSPQFAVISAGFDNRYHFPHEKTLRTFTQQHVKVVNTADCGMVTLRLSEKSDKVKPTCYKAFNSD</sequence>
<feature type="transmembrane region" description="Helical" evidence="6">
    <location>
        <begin position="355"/>
        <end position="375"/>
    </location>
</feature>
<evidence type="ECO:0000256" key="4">
    <source>
        <dbReference type="ARBA" id="ARBA00022989"/>
    </source>
</evidence>
<comment type="caution">
    <text evidence="8">The sequence shown here is derived from an EMBL/GenBank/DDBJ whole genome shotgun (WGS) entry which is preliminary data.</text>
</comment>
<proteinExistence type="predicted"/>
<dbReference type="Gene3D" id="3.60.15.10">
    <property type="entry name" value="Ribonuclease Z/Hydroxyacylglutathione hydrolase-like"/>
    <property type="match status" value="1"/>
</dbReference>
<dbReference type="PATRIC" id="fig|455.5.peg.958"/>
<dbReference type="NCBIfam" id="TIGR00361">
    <property type="entry name" value="ComEC_Rec2"/>
    <property type="match status" value="1"/>
</dbReference>
<dbReference type="InterPro" id="IPR052159">
    <property type="entry name" value="Competence_DNA_uptake"/>
</dbReference>
<keyword evidence="3 6" id="KW-0812">Transmembrane</keyword>
<feature type="domain" description="Metallo-beta-lactamase" evidence="7">
    <location>
        <begin position="501"/>
        <end position="685"/>
    </location>
</feature>
<feature type="transmembrane region" description="Helical" evidence="6">
    <location>
        <begin position="223"/>
        <end position="246"/>
    </location>
</feature>
<reference evidence="8 9" key="1">
    <citation type="submission" date="2015-11" db="EMBL/GenBank/DDBJ databases">
        <title>Genomic analysis of 38 Legionella species identifies large and diverse effector repertoires.</title>
        <authorList>
            <person name="Burstein D."/>
            <person name="Amaro F."/>
            <person name="Zusman T."/>
            <person name="Lifshitz Z."/>
            <person name="Cohen O."/>
            <person name="Gilbert J.A."/>
            <person name="Pupko T."/>
            <person name="Shuman H.A."/>
            <person name="Segal G."/>
        </authorList>
    </citation>
    <scope>NUCLEOTIDE SEQUENCE [LARGE SCALE GENOMIC DNA]</scope>
    <source>
        <strain evidence="8 9">JA-26-G1-E2</strain>
    </source>
</reference>